<keyword evidence="2" id="KW-1185">Reference proteome</keyword>
<sequence>MPELPTSQCNRLILPAENIVISQNSFQSLSGTNSLEDHNHINIETTNRPKRNTIRILSVNCRRLRSESKHQQFTALVDQHQPHIIHATETHLDKQISSVEILDLYVYDIFRKDRNFELGHEGGGVLNAIRKDPISSETNCELS</sequence>
<proteinExistence type="predicted"/>
<comment type="caution">
    <text evidence="1">The sequence shown here is derived from an EMBL/GenBank/DDBJ whole genome shotgun (WGS) entry which is preliminary data.</text>
</comment>
<accession>A0ABD3V6Y6</accession>
<evidence type="ECO:0000313" key="1">
    <source>
        <dbReference type="EMBL" id="KAL3856771.1"/>
    </source>
</evidence>
<organism evidence="1 2">
    <name type="scientific">Sinanodonta woodiana</name>
    <name type="common">Chinese pond mussel</name>
    <name type="synonym">Anodonta woodiana</name>
    <dbReference type="NCBI Taxonomy" id="1069815"/>
    <lineage>
        <taxon>Eukaryota</taxon>
        <taxon>Metazoa</taxon>
        <taxon>Spiralia</taxon>
        <taxon>Lophotrochozoa</taxon>
        <taxon>Mollusca</taxon>
        <taxon>Bivalvia</taxon>
        <taxon>Autobranchia</taxon>
        <taxon>Heteroconchia</taxon>
        <taxon>Palaeoheterodonta</taxon>
        <taxon>Unionida</taxon>
        <taxon>Unionoidea</taxon>
        <taxon>Unionidae</taxon>
        <taxon>Unioninae</taxon>
        <taxon>Sinanodonta</taxon>
    </lineage>
</organism>
<gene>
    <name evidence="1" type="ORF">ACJMK2_011490</name>
</gene>
<reference evidence="1 2" key="1">
    <citation type="submission" date="2024-11" db="EMBL/GenBank/DDBJ databases">
        <title>Chromosome-level genome assembly of the freshwater bivalve Anodonta woodiana.</title>
        <authorList>
            <person name="Chen X."/>
        </authorList>
    </citation>
    <scope>NUCLEOTIDE SEQUENCE [LARGE SCALE GENOMIC DNA]</scope>
    <source>
        <strain evidence="1">MN2024</strain>
        <tissue evidence="1">Gills</tissue>
    </source>
</reference>
<name>A0ABD3V6Y6_SINWO</name>
<dbReference type="Proteomes" id="UP001634394">
    <property type="component" value="Unassembled WGS sequence"/>
</dbReference>
<dbReference type="SUPFAM" id="SSF56219">
    <property type="entry name" value="DNase I-like"/>
    <property type="match status" value="1"/>
</dbReference>
<dbReference type="AlphaFoldDB" id="A0ABD3V6Y6"/>
<protein>
    <submittedName>
        <fullName evidence="1">Uncharacterized protein</fullName>
    </submittedName>
</protein>
<dbReference type="Gene3D" id="3.60.10.10">
    <property type="entry name" value="Endonuclease/exonuclease/phosphatase"/>
    <property type="match status" value="1"/>
</dbReference>
<dbReference type="EMBL" id="JBJQND010000013">
    <property type="protein sequence ID" value="KAL3856771.1"/>
    <property type="molecule type" value="Genomic_DNA"/>
</dbReference>
<dbReference type="InterPro" id="IPR036691">
    <property type="entry name" value="Endo/exonu/phosph_ase_sf"/>
</dbReference>
<evidence type="ECO:0000313" key="2">
    <source>
        <dbReference type="Proteomes" id="UP001634394"/>
    </source>
</evidence>